<keyword evidence="13" id="KW-0732">Signal</keyword>
<evidence type="ECO:0000256" key="12">
    <source>
        <dbReference type="RuleBase" id="RU003357"/>
    </source>
</evidence>
<dbReference type="PANTHER" id="PTHR32552">
    <property type="entry name" value="FERRICHROME IRON RECEPTOR-RELATED"/>
    <property type="match status" value="1"/>
</dbReference>
<evidence type="ECO:0000256" key="1">
    <source>
        <dbReference type="ARBA" id="ARBA00004571"/>
    </source>
</evidence>
<keyword evidence="3 11" id="KW-1134">Transmembrane beta strand</keyword>
<dbReference type="Gene3D" id="2.40.170.20">
    <property type="entry name" value="TonB-dependent receptor, beta-barrel domain"/>
    <property type="match status" value="1"/>
</dbReference>
<keyword evidence="8 12" id="KW-0798">TonB box</keyword>
<keyword evidence="2 11" id="KW-0813">Transport</keyword>
<proteinExistence type="inferred from homology"/>
<evidence type="ECO:0000256" key="13">
    <source>
        <dbReference type="SAM" id="SignalP"/>
    </source>
</evidence>
<evidence type="ECO:0000256" key="10">
    <source>
        <dbReference type="ARBA" id="ARBA00023237"/>
    </source>
</evidence>
<evidence type="ECO:0000256" key="2">
    <source>
        <dbReference type="ARBA" id="ARBA00022448"/>
    </source>
</evidence>
<dbReference type="EMBL" id="CP134146">
    <property type="protein sequence ID" value="WNC66963.1"/>
    <property type="molecule type" value="Genomic_DNA"/>
</dbReference>
<comment type="subcellular location">
    <subcellularLocation>
        <location evidence="1 11">Cell outer membrane</location>
        <topology evidence="1 11">Multi-pass membrane protein</topology>
    </subcellularLocation>
</comment>
<comment type="similarity">
    <text evidence="11 12">Belongs to the TonB-dependent receptor family.</text>
</comment>
<evidence type="ECO:0000256" key="4">
    <source>
        <dbReference type="ARBA" id="ARBA00022496"/>
    </source>
</evidence>
<keyword evidence="6" id="KW-0408">Iron</keyword>
<dbReference type="Pfam" id="PF00593">
    <property type="entry name" value="TonB_dep_Rec_b-barrel"/>
    <property type="match status" value="1"/>
</dbReference>
<feature type="signal peptide" evidence="13">
    <location>
        <begin position="1"/>
        <end position="25"/>
    </location>
</feature>
<dbReference type="Pfam" id="PF07715">
    <property type="entry name" value="Plug"/>
    <property type="match status" value="1"/>
</dbReference>
<dbReference type="InterPro" id="IPR039426">
    <property type="entry name" value="TonB-dep_rcpt-like"/>
</dbReference>
<keyword evidence="4" id="KW-0410">Iron transport</keyword>
<gene>
    <name evidence="16" type="ORF">RI845_10520</name>
</gene>
<name>A0ABY9TDN5_9GAMM</name>
<keyword evidence="10 11" id="KW-0998">Cell outer membrane</keyword>
<sequence>MKLNKITTALSVALLGTAIAAPSYAAEDKKLGGLEVIEVTASKRVTTEKEIPMAIEAISGENLEKNNISNLEQMTDRIPNILINEGAQTTSVNVRGMGSGADRSFEQSVAMFIDDVYMPRSRSYRAPFFDMERVEVLRGPQSVLFGLNATAGSIAIHSASTQPGDDTFVKVAGGYETEYSGMRTDVIAGTSTDNVGMRLAVRYNDTGDGYVENLYTGEDENTTEETLVRATVVWDASDDLTITTKVNYADAVEEGEYGENIYPSAEFAAAMGLNSDTEYDWKRYTDTDATKLLSDMTPGLEHELFAVSVNADYQMGDHTLTANLSNSSSDYVQLYNVAALSFDPEAELILGAVPGILGNYAGDVLGSEIDESYEQSAFELRVASPTDQTFSYVVGAYVDQGELVNVTGAAANFLLGADFGTSIVSHPAQMQDTDTMSVFASVTYNLSDDFRFIFGGRYTSQDKDYARENGSCELFGYNMLVNPTAEDLNGYTKLADLPENAMDGTIGAVPLCGTFNGYKDSRTSENFMPEVVVQWDISDDAVIYAKVGESVKAGGFNFSGSLSRLKDVEYGDETALGYELGYKSSLLNGDAELNVTIFHTEFDDLQLQSWITEPGQAPVGVIGNAGESESDGIEIEFNWAATDWLTLGTSVATLTSEYSSFKAGPCYSGQTENVNEPDIGGCDKTGETTPMAPEYSGSVYADIFAPISDNLFFTAGVDVNFSDSYFTEGSLNPAGEQESFEKVNARIGITNDDNWSLSVVAKNITEEKTIGSSLPFLGMIGYTQAPRTVTIQGTYTF</sequence>
<protein>
    <submittedName>
        <fullName evidence="16">TonB-dependent receptor</fullName>
    </submittedName>
</protein>
<keyword evidence="17" id="KW-1185">Reference proteome</keyword>
<reference evidence="17" key="1">
    <citation type="submission" date="2023-09" db="EMBL/GenBank/DDBJ databases">
        <authorList>
            <person name="Li S."/>
            <person name="Li X."/>
            <person name="Zhang C."/>
            <person name="Zhao Z."/>
        </authorList>
    </citation>
    <scope>NUCLEOTIDE SEQUENCE [LARGE SCALE GENOMIC DNA]</scope>
    <source>
        <strain evidence="17">SQ345</strain>
    </source>
</reference>
<evidence type="ECO:0000256" key="8">
    <source>
        <dbReference type="ARBA" id="ARBA00023077"/>
    </source>
</evidence>
<evidence type="ECO:0000256" key="6">
    <source>
        <dbReference type="ARBA" id="ARBA00023004"/>
    </source>
</evidence>
<dbReference type="InterPro" id="IPR012910">
    <property type="entry name" value="Plug_dom"/>
</dbReference>
<dbReference type="InterPro" id="IPR000531">
    <property type="entry name" value="Beta-barrel_TonB"/>
</dbReference>
<evidence type="ECO:0000313" key="17">
    <source>
        <dbReference type="Proteomes" id="UP001248581"/>
    </source>
</evidence>
<organism evidence="16 17">
    <name type="scientific">Thalassotalea nanhaiensis</name>
    <dbReference type="NCBI Taxonomy" id="3065648"/>
    <lineage>
        <taxon>Bacteria</taxon>
        <taxon>Pseudomonadati</taxon>
        <taxon>Pseudomonadota</taxon>
        <taxon>Gammaproteobacteria</taxon>
        <taxon>Alteromonadales</taxon>
        <taxon>Colwelliaceae</taxon>
        <taxon>Thalassotalea</taxon>
    </lineage>
</organism>
<evidence type="ECO:0000256" key="5">
    <source>
        <dbReference type="ARBA" id="ARBA00022692"/>
    </source>
</evidence>
<accession>A0ABY9TDN5</accession>
<dbReference type="PANTHER" id="PTHR32552:SF81">
    <property type="entry name" value="TONB-DEPENDENT OUTER MEMBRANE RECEPTOR"/>
    <property type="match status" value="1"/>
</dbReference>
<evidence type="ECO:0000259" key="14">
    <source>
        <dbReference type="Pfam" id="PF00593"/>
    </source>
</evidence>
<keyword evidence="5 11" id="KW-0812">Transmembrane</keyword>
<keyword evidence="9 11" id="KW-0472">Membrane</keyword>
<keyword evidence="7" id="KW-0406">Ion transport</keyword>
<dbReference type="Proteomes" id="UP001248581">
    <property type="component" value="Chromosome"/>
</dbReference>
<evidence type="ECO:0000256" key="9">
    <source>
        <dbReference type="ARBA" id="ARBA00023136"/>
    </source>
</evidence>
<evidence type="ECO:0000313" key="16">
    <source>
        <dbReference type="EMBL" id="WNC66963.1"/>
    </source>
</evidence>
<evidence type="ECO:0000256" key="11">
    <source>
        <dbReference type="PROSITE-ProRule" id="PRU01360"/>
    </source>
</evidence>
<dbReference type="PROSITE" id="PS52016">
    <property type="entry name" value="TONB_DEPENDENT_REC_3"/>
    <property type="match status" value="1"/>
</dbReference>
<evidence type="ECO:0000256" key="7">
    <source>
        <dbReference type="ARBA" id="ARBA00023065"/>
    </source>
</evidence>
<evidence type="ECO:0000259" key="15">
    <source>
        <dbReference type="Pfam" id="PF07715"/>
    </source>
</evidence>
<feature type="domain" description="TonB-dependent receptor plug" evidence="15">
    <location>
        <begin position="48"/>
        <end position="152"/>
    </location>
</feature>
<evidence type="ECO:0000256" key="3">
    <source>
        <dbReference type="ARBA" id="ARBA00022452"/>
    </source>
</evidence>
<dbReference type="SUPFAM" id="SSF56935">
    <property type="entry name" value="Porins"/>
    <property type="match status" value="1"/>
</dbReference>
<dbReference type="RefSeq" id="WP_348386127.1">
    <property type="nucleotide sequence ID" value="NZ_CP134146.1"/>
</dbReference>
<keyword evidence="16" id="KW-0675">Receptor</keyword>
<dbReference type="InterPro" id="IPR036942">
    <property type="entry name" value="Beta-barrel_TonB_sf"/>
</dbReference>
<feature type="chain" id="PRO_5045859470" evidence="13">
    <location>
        <begin position="26"/>
        <end position="797"/>
    </location>
</feature>
<feature type="domain" description="TonB-dependent receptor-like beta-barrel" evidence="14">
    <location>
        <begin position="304"/>
        <end position="764"/>
    </location>
</feature>